<feature type="region of interest" description="Disordered" evidence="1">
    <location>
        <begin position="1"/>
        <end position="50"/>
    </location>
</feature>
<reference evidence="3 4" key="1">
    <citation type="submission" date="2024-03" db="EMBL/GenBank/DDBJ databases">
        <title>Actinomycetospora sp. OC33-EN07, a novel actinomycete isolated from wild orchid (Aerides multiflora).</title>
        <authorList>
            <person name="Suriyachadkun C."/>
        </authorList>
    </citation>
    <scope>NUCLEOTIDE SEQUENCE [LARGE SCALE GENOMIC DNA]</scope>
    <source>
        <strain evidence="3 4">OC33-EN07</strain>
    </source>
</reference>
<evidence type="ECO:0000256" key="1">
    <source>
        <dbReference type="SAM" id="MobiDB-lite"/>
    </source>
</evidence>
<feature type="domain" description="GST C-terminal" evidence="2">
    <location>
        <begin position="178"/>
        <end position="305"/>
    </location>
</feature>
<dbReference type="RefSeq" id="WP_337699459.1">
    <property type="nucleotide sequence ID" value="NZ_JBBEGM010000001.1"/>
</dbReference>
<dbReference type="SFLD" id="SFLDG01148">
    <property type="entry name" value="Xi_(cytGST)"/>
    <property type="match status" value="1"/>
</dbReference>
<feature type="compositionally biased region" description="Polar residues" evidence="1">
    <location>
        <begin position="1"/>
        <end position="18"/>
    </location>
</feature>
<accession>A0ABU8LYF9</accession>
<dbReference type="PANTHER" id="PTHR32419">
    <property type="entry name" value="GLUTATHIONYL-HYDROQUINONE REDUCTASE"/>
    <property type="match status" value="1"/>
</dbReference>
<dbReference type="Pfam" id="PF13410">
    <property type="entry name" value="GST_C_2"/>
    <property type="match status" value="1"/>
</dbReference>
<evidence type="ECO:0000313" key="4">
    <source>
        <dbReference type="Proteomes" id="UP001369736"/>
    </source>
</evidence>
<comment type="caution">
    <text evidence="3">The sequence shown here is derived from an EMBL/GenBank/DDBJ whole genome shotgun (WGS) entry which is preliminary data.</text>
</comment>
<dbReference type="SFLD" id="SFLDS00019">
    <property type="entry name" value="Glutathione_Transferase_(cytos"/>
    <property type="match status" value="1"/>
</dbReference>
<organism evidence="3 4">
    <name type="scientific">Actinomycetospora flava</name>
    <dbReference type="NCBI Taxonomy" id="3129232"/>
    <lineage>
        <taxon>Bacteria</taxon>
        <taxon>Bacillati</taxon>
        <taxon>Actinomycetota</taxon>
        <taxon>Actinomycetes</taxon>
        <taxon>Pseudonocardiales</taxon>
        <taxon>Pseudonocardiaceae</taxon>
        <taxon>Actinomycetospora</taxon>
    </lineage>
</organism>
<gene>
    <name evidence="3" type="ORF">WCD58_03330</name>
</gene>
<protein>
    <submittedName>
        <fullName evidence="3">Glutathione S-transferase C-terminal domain-containing protein</fullName>
    </submittedName>
</protein>
<dbReference type="PANTHER" id="PTHR32419:SF6">
    <property type="entry name" value="GLUTATHIONE S-TRANSFERASE OMEGA-LIKE 1-RELATED"/>
    <property type="match status" value="1"/>
</dbReference>
<keyword evidence="4" id="KW-1185">Reference proteome</keyword>
<dbReference type="SUPFAM" id="SSF47616">
    <property type="entry name" value="GST C-terminal domain-like"/>
    <property type="match status" value="1"/>
</dbReference>
<name>A0ABU8LYF9_9PSEU</name>
<dbReference type="PIRSF" id="PIRSF015753">
    <property type="entry name" value="GST"/>
    <property type="match status" value="1"/>
</dbReference>
<dbReference type="SFLD" id="SFLDG01206">
    <property type="entry name" value="Xi.1"/>
    <property type="match status" value="1"/>
</dbReference>
<sequence length="360" mass="40313">MSTPTDVGNRPSADSSGSYRRRGPQFTDRIVAEPSGAGPESEGRAPLRSVSHWPAEPGRYRLVASLACPWAHRSIIVRRLMGLEDAISLAIVDPLQDDRSWRFGLDENGVDPVLGYRFLEEAYLARDPEHGTDNGVSVPAIVEESSGLLVTNDYPNITIDLGIEWAKYQRPGAPTLYPEELRAEIDAVNEGVFHDVNNGVYKAGFATKQARYEEAYTALFARLDELDERLADRRYLVGDHITEADIRLFTTLARFDAIYHGHFKCNRQKLAEFENLWPYARDLFQTPGFGDTVDFDHIKRHYYQVHTSINPTQIVPLGPEPAAWLEPHRREELGGSPFGPDGTPPEPLAGPLRPLPPLDM</sequence>
<dbReference type="InterPro" id="IPR036282">
    <property type="entry name" value="Glutathione-S-Trfase_C_sf"/>
</dbReference>
<feature type="region of interest" description="Disordered" evidence="1">
    <location>
        <begin position="327"/>
        <end position="360"/>
    </location>
</feature>
<dbReference type="InterPro" id="IPR010987">
    <property type="entry name" value="Glutathione-S-Trfase_C-like"/>
</dbReference>
<dbReference type="Proteomes" id="UP001369736">
    <property type="component" value="Unassembled WGS sequence"/>
</dbReference>
<dbReference type="EMBL" id="JBBEGM010000001">
    <property type="protein sequence ID" value="MEJ2860170.1"/>
    <property type="molecule type" value="Genomic_DNA"/>
</dbReference>
<feature type="compositionally biased region" description="Pro residues" evidence="1">
    <location>
        <begin position="342"/>
        <end position="360"/>
    </location>
</feature>
<evidence type="ECO:0000313" key="3">
    <source>
        <dbReference type="EMBL" id="MEJ2860170.1"/>
    </source>
</evidence>
<dbReference type="InterPro" id="IPR040079">
    <property type="entry name" value="Glutathione_S-Trfase"/>
</dbReference>
<proteinExistence type="predicted"/>
<dbReference type="InterPro" id="IPR016639">
    <property type="entry name" value="GST_Omega/GSH"/>
</dbReference>
<dbReference type="PROSITE" id="PS50405">
    <property type="entry name" value="GST_CTER"/>
    <property type="match status" value="1"/>
</dbReference>
<dbReference type="Gene3D" id="3.40.30.10">
    <property type="entry name" value="Glutaredoxin"/>
    <property type="match status" value="1"/>
</dbReference>
<dbReference type="CDD" id="cd03190">
    <property type="entry name" value="GST_C_Omega_like"/>
    <property type="match status" value="1"/>
</dbReference>
<evidence type="ECO:0000259" key="2">
    <source>
        <dbReference type="PROSITE" id="PS50405"/>
    </source>
</evidence>
<dbReference type="Gene3D" id="1.20.1050.10">
    <property type="match status" value="1"/>
</dbReference>
<dbReference type="InterPro" id="IPR047047">
    <property type="entry name" value="GST_Omega-like_C"/>
</dbReference>